<evidence type="ECO:0000256" key="2">
    <source>
        <dbReference type="ARBA" id="ARBA00022598"/>
    </source>
</evidence>
<evidence type="ECO:0000256" key="4">
    <source>
        <dbReference type="ARBA" id="ARBA00022840"/>
    </source>
</evidence>
<comment type="similarity">
    <text evidence="1 5 6">Belongs to the glutamine synthetase family.</text>
</comment>
<evidence type="ECO:0000256" key="1">
    <source>
        <dbReference type="ARBA" id="ARBA00009897"/>
    </source>
</evidence>
<reference evidence="9 10" key="1">
    <citation type="submission" date="2020-11" db="EMBL/GenBank/DDBJ databases">
        <title>A novel isolate from a Black sea contaminated sediment with potential to produce alkanes: Plantactinospora alkalitolerans sp. nov.</title>
        <authorList>
            <person name="Carro L."/>
            <person name="Veyisoglu A."/>
            <person name="Guven K."/>
            <person name="Schumann P."/>
            <person name="Klenk H.-P."/>
            <person name="Sahin N."/>
        </authorList>
    </citation>
    <scope>NUCLEOTIDE SEQUENCE [LARGE SCALE GENOMIC DNA]</scope>
    <source>
        <strain evidence="9 10">S1510</strain>
    </source>
</reference>
<evidence type="ECO:0000256" key="6">
    <source>
        <dbReference type="RuleBase" id="RU000384"/>
    </source>
</evidence>
<dbReference type="InterPro" id="IPR036651">
    <property type="entry name" value="Gln_synt_N_sf"/>
</dbReference>
<dbReference type="PANTHER" id="PTHR43785">
    <property type="entry name" value="GAMMA-GLUTAMYLPUTRESCINE SYNTHETASE"/>
    <property type="match status" value="1"/>
</dbReference>
<dbReference type="SMART" id="SM01230">
    <property type="entry name" value="Gln-synt_C"/>
    <property type="match status" value="1"/>
</dbReference>
<evidence type="ECO:0000256" key="3">
    <source>
        <dbReference type="ARBA" id="ARBA00022741"/>
    </source>
</evidence>
<protein>
    <submittedName>
        <fullName evidence="9">Glutamine synthetase</fullName>
    </submittedName>
</protein>
<evidence type="ECO:0000259" key="7">
    <source>
        <dbReference type="PROSITE" id="PS51986"/>
    </source>
</evidence>
<dbReference type="Proteomes" id="UP000638560">
    <property type="component" value="Unassembled WGS sequence"/>
</dbReference>
<comment type="caution">
    <text evidence="9">The sequence shown here is derived from an EMBL/GenBank/DDBJ whole genome shotgun (WGS) entry which is preliminary data.</text>
</comment>
<feature type="domain" description="GS beta-grasp" evidence="7">
    <location>
        <begin position="25"/>
        <end position="117"/>
    </location>
</feature>
<sequence length="462" mass="49054">MQDVTVSGQGADSSPEQVVRRLAARNVRMVALSWVDNAGISRAKAVPLGRLSQVARSGVGVSPVFDAFLVDDSRVQVDGLGGPDGDLRLLPDLSRATPLAGQPGWAWAPADRYGLDGQRYPGCDRWFATRMVRAAAERGLSLRMGFETEWTVEPDPAAVTGPARVGAGPGFGMARLVDAGPYLLDVSDALLAQEVDLLQIHSEYELGQFEVSTGAEDPLGAADVAVLVRHTLRAVSRNHGLRASFAPMTTLSGAGNGGHLHLSVHRDGQNLFQGGQGPRGMTAPGEAFLAGVLAALPALTAIGCPTPASYLRLVPSQWAGAYQCWGWENREAAVRFVTGMPQERAEAANAEVKCFDLAANPYLVVGSVIAAGLAGYDAAGQLPPEYLGDPARADPAELARLGVRRLPGSLDEAVRQFESSTLLRAALGDPLFDALLAVRRGESRRFADRTADEIVEATRWRY</sequence>
<dbReference type="SUPFAM" id="SSF55931">
    <property type="entry name" value="Glutamine synthetase/guanido kinase"/>
    <property type="match status" value="1"/>
</dbReference>
<keyword evidence="10" id="KW-1185">Reference proteome</keyword>
<dbReference type="Pfam" id="PF00120">
    <property type="entry name" value="Gln-synt_C"/>
    <property type="match status" value="1"/>
</dbReference>
<keyword evidence="2" id="KW-0436">Ligase</keyword>
<organism evidence="9 10">
    <name type="scientific">Plantactinospora alkalitolerans</name>
    <dbReference type="NCBI Taxonomy" id="2789879"/>
    <lineage>
        <taxon>Bacteria</taxon>
        <taxon>Bacillati</taxon>
        <taxon>Actinomycetota</taxon>
        <taxon>Actinomycetes</taxon>
        <taxon>Micromonosporales</taxon>
        <taxon>Micromonosporaceae</taxon>
        <taxon>Plantactinospora</taxon>
    </lineage>
</organism>
<evidence type="ECO:0000256" key="5">
    <source>
        <dbReference type="PROSITE-ProRule" id="PRU01330"/>
    </source>
</evidence>
<evidence type="ECO:0000313" key="9">
    <source>
        <dbReference type="EMBL" id="MBF9133363.1"/>
    </source>
</evidence>
<feature type="domain" description="GS catalytic" evidence="8">
    <location>
        <begin position="124"/>
        <end position="462"/>
    </location>
</feature>
<gene>
    <name evidence="9" type="ORF">I0C86_31040</name>
</gene>
<dbReference type="InterPro" id="IPR008147">
    <property type="entry name" value="Gln_synt_N"/>
</dbReference>
<dbReference type="PANTHER" id="PTHR43785:SF12">
    <property type="entry name" value="TYPE-1 GLUTAMINE SYNTHETASE 2"/>
    <property type="match status" value="1"/>
</dbReference>
<dbReference type="SUPFAM" id="SSF54368">
    <property type="entry name" value="Glutamine synthetase, N-terminal domain"/>
    <property type="match status" value="1"/>
</dbReference>
<keyword evidence="3" id="KW-0547">Nucleotide-binding</keyword>
<evidence type="ECO:0000259" key="8">
    <source>
        <dbReference type="PROSITE" id="PS51987"/>
    </source>
</evidence>
<dbReference type="Pfam" id="PF16952">
    <property type="entry name" value="Gln-synt_N_2"/>
    <property type="match status" value="1"/>
</dbReference>
<dbReference type="EMBL" id="JADPUN010000267">
    <property type="protein sequence ID" value="MBF9133363.1"/>
    <property type="molecule type" value="Genomic_DNA"/>
</dbReference>
<dbReference type="Gene3D" id="3.10.20.70">
    <property type="entry name" value="Glutamine synthetase, N-terminal domain"/>
    <property type="match status" value="1"/>
</dbReference>
<dbReference type="InterPro" id="IPR014746">
    <property type="entry name" value="Gln_synth/guanido_kin_cat_dom"/>
</dbReference>
<dbReference type="PROSITE" id="PS51986">
    <property type="entry name" value="GS_BETA_GRASP"/>
    <property type="match status" value="1"/>
</dbReference>
<proteinExistence type="inferred from homology"/>
<dbReference type="Gene3D" id="3.30.590.10">
    <property type="entry name" value="Glutamine synthetase/guanido kinase, catalytic domain"/>
    <property type="match status" value="1"/>
</dbReference>
<evidence type="ECO:0000313" key="10">
    <source>
        <dbReference type="Proteomes" id="UP000638560"/>
    </source>
</evidence>
<accession>A0ABS0H4I6</accession>
<keyword evidence="4" id="KW-0067">ATP-binding</keyword>
<dbReference type="InterPro" id="IPR008146">
    <property type="entry name" value="Gln_synth_cat_dom"/>
</dbReference>
<name>A0ABS0H4I6_9ACTN</name>
<dbReference type="PROSITE" id="PS51987">
    <property type="entry name" value="GS_CATALYTIC"/>
    <property type="match status" value="1"/>
</dbReference>